<reference evidence="3" key="2">
    <citation type="submission" date="2020-02" db="EMBL/GenBank/DDBJ databases">
        <authorList>
            <person name="Gilchrist C.L.M."/>
            <person name="Chooi Y.-H."/>
        </authorList>
    </citation>
    <scope>NUCLEOTIDE SEQUENCE</scope>
    <source>
        <strain evidence="3">MST-FP2251</strain>
    </source>
</reference>
<accession>A0AAD4CHZ8</accession>
<evidence type="ECO:0000313" key="3">
    <source>
        <dbReference type="EMBL" id="KAF9886672.1"/>
    </source>
</evidence>
<evidence type="ECO:0000256" key="2">
    <source>
        <dbReference type="SAM" id="SignalP"/>
    </source>
</evidence>
<reference evidence="3" key="1">
    <citation type="journal article" date="2019" name="Beilstein J. Org. Chem.">
        <title>Nanangenines: drimane sesquiterpenoids as the dominant metabolite cohort of a novel Australian fungus, Aspergillus nanangensis.</title>
        <authorList>
            <person name="Lacey H.J."/>
            <person name="Gilchrist C.L.M."/>
            <person name="Crombie A."/>
            <person name="Kalaitzis J.A."/>
            <person name="Vuong D."/>
            <person name="Rutledge P.J."/>
            <person name="Turner P."/>
            <person name="Pitt J.I."/>
            <person name="Lacey E."/>
            <person name="Chooi Y.H."/>
            <person name="Piggott A.M."/>
        </authorList>
    </citation>
    <scope>NUCLEOTIDE SEQUENCE</scope>
    <source>
        <strain evidence="3">MST-FP2251</strain>
    </source>
</reference>
<organism evidence="3 4">
    <name type="scientific">Aspergillus nanangensis</name>
    <dbReference type="NCBI Taxonomy" id="2582783"/>
    <lineage>
        <taxon>Eukaryota</taxon>
        <taxon>Fungi</taxon>
        <taxon>Dikarya</taxon>
        <taxon>Ascomycota</taxon>
        <taxon>Pezizomycotina</taxon>
        <taxon>Eurotiomycetes</taxon>
        <taxon>Eurotiomycetidae</taxon>
        <taxon>Eurotiales</taxon>
        <taxon>Aspergillaceae</taxon>
        <taxon>Aspergillus</taxon>
        <taxon>Aspergillus subgen. Circumdati</taxon>
    </lineage>
</organism>
<proteinExistence type="predicted"/>
<keyword evidence="4" id="KW-1185">Reference proteome</keyword>
<feature type="signal peptide" evidence="2">
    <location>
        <begin position="1"/>
        <end position="20"/>
    </location>
</feature>
<feature type="compositionally biased region" description="Low complexity" evidence="1">
    <location>
        <begin position="43"/>
        <end position="53"/>
    </location>
</feature>
<feature type="region of interest" description="Disordered" evidence="1">
    <location>
        <begin position="17"/>
        <end position="53"/>
    </location>
</feature>
<keyword evidence="2" id="KW-0732">Signal</keyword>
<feature type="compositionally biased region" description="Polar residues" evidence="1">
    <location>
        <begin position="19"/>
        <end position="42"/>
    </location>
</feature>
<protein>
    <submittedName>
        <fullName evidence="3">Uncharacterized protein</fullName>
    </submittedName>
</protein>
<dbReference type="AlphaFoldDB" id="A0AAD4CHZ8"/>
<dbReference type="EMBL" id="VCAU01000073">
    <property type="protein sequence ID" value="KAF9886672.1"/>
    <property type="molecule type" value="Genomic_DNA"/>
</dbReference>
<comment type="caution">
    <text evidence="3">The sequence shown here is derived from an EMBL/GenBank/DDBJ whole genome shotgun (WGS) entry which is preliminary data.</text>
</comment>
<sequence>MHISLSIILSLLPFLPSSTAQSSPQKESQISRPATKDSTIYHSTSNSSCPSCPSKTCTKCTLGHATTLQANTTTNTSDGLASLRWLVAFEMPPLPRGVSAITRCTIQFPGLVRVMSAPVNVTVTEAVSSAWDEDTVSGENAPGELLGREGPLVNVQVPAFANLEALDVTEVCRKVVTGGEFSVYVGTVGGGLLEVWSRDSGNAAILHVFFF</sequence>
<evidence type="ECO:0000256" key="1">
    <source>
        <dbReference type="SAM" id="MobiDB-lite"/>
    </source>
</evidence>
<feature type="chain" id="PRO_5042294309" evidence="2">
    <location>
        <begin position="21"/>
        <end position="211"/>
    </location>
</feature>
<dbReference type="Proteomes" id="UP001194746">
    <property type="component" value="Unassembled WGS sequence"/>
</dbReference>
<evidence type="ECO:0000313" key="4">
    <source>
        <dbReference type="Proteomes" id="UP001194746"/>
    </source>
</evidence>
<name>A0AAD4CHZ8_ASPNN</name>
<gene>
    <name evidence="3" type="ORF">FE257_011186</name>
</gene>